<proteinExistence type="predicted"/>
<dbReference type="PANTHER" id="PTHR38471">
    <property type="entry name" value="FOUR HELIX BUNDLE PROTEIN"/>
    <property type="match status" value="1"/>
</dbReference>
<dbReference type="RefSeq" id="WP_066616170.1">
    <property type="nucleotide sequence ID" value="NZ_JBHSYQ010000015.1"/>
</dbReference>
<evidence type="ECO:0000313" key="1">
    <source>
        <dbReference type="EMBL" id="MFC6999333.1"/>
    </source>
</evidence>
<dbReference type="EMBL" id="JBHSYQ010000015">
    <property type="protein sequence ID" value="MFC6999333.1"/>
    <property type="molecule type" value="Genomic_DNA"/>
</dbReference>
<dbReference type="Proteomes" id="UP001596405">
    <property type="component" value="Unassembled WGS sequence"/>
</dbReference>
<sequence>MEQEPIKKQNAIVAKSFDFALTIIVYSETLEQQRKYVVANQLLKSGTSIGANVWEAQHAESRADFIHKLKIAAKEAIETEYWLLLCKHSKHYTSIDDKLEKLLELQKLLSKIISSTKNN</sequence>
<dbReference type="PANTHER" id="PTHR38471:SF2">
    <property type="entry name" value="FOUR HELIX BUNDLE PROTEIN"/>
    <property type="match status" value="1"/>
</dbReference>
<organism evidence="1 2">
    <name type="scientific">Rufibacter roseus</name>
    <dbReference type="NCBI Taxonomy" id="1567108"/>
    <lineage>
        <taxon>Bacteria</taxon>
        <taxon>Pseudomonadati</taxon>
        <taxon>Bacteroidota</taxon>
        <taxon>Cytophagia</taxon>
        <taxon>Cytophagales</taxon>
        <taxon>Hymenobacteraceae</taxon>
        <taxon>Rufibacter</taxon>
    </lineage>
</organism>
<name>A0ABW2DS65_9BACT</name>
<dbReference type="NCBIfam" id="TIGR02436">
    <property type="entry name" value="four helix bundle protein"/>
    <property type="match status" value="1"/>
</dbReference>
<dbReference type="InterPro" id="IPR012657">
    <property type="entry name" value="23S_rRNA-intervening_sequence"/>
</dbReference>
<dbReference type="PIRSF" id="PIRSF035652">
    <property type="entry name" value="CHP02436"/>
    <property type="match status" value="1"/>
</dbReference>
<comment type="caution">
    <text evidence="1">The sequence shown here is derived from an EMBL/GenBank/DDBJ whole genome shotgun (WGS) entry which is preliminary data.</text>
</comment>
<dbReference type="Pfam" id="PF05635">
    <property type="entry name" value="23S_rRNA_IVP"/>
    <property type="match status" value="1"/>
</dbReference>
<protein>
    <submittedName>
        <fullName evidence="1">Four helix bundle protein</fullName>
    </submittedName>
</protein>
<dbReference type="InterPro" id="IPR036583">
    <property type="entry name" value="23S_rRNA_IVS_sf"/>
</dbReference>
<evidence type="ECO:0000313" key="2">
    <source>
        <dbReference type="Proteomes" id="UP001596405"/>
    </source>
</evidence>
<keyword evidence="2" id="KW-1185">Reference proteome</keyword>
<dbReference type="Gene3D" id="1.20.1440.60">
    <property type="entry name" value="23S rRNA-intervening sequence"/>
    <property type="match status" value="1"/>
</dbReference>
<gene>
    <name evidence="1" type="ORF">ACFQHR_16980</name>
</gene>
<accession>A0ABW2DS65</accession>
<reference evidence="2" key="1">
    <citation type="journal article" date="2019" name="Int. J. Syst. Evol. Microbiol.">
        <title>The Global Catalogue of Microorganisms (GCM) 10K type strain sequencing project: providing services to taxonomists for standard genome sequencing and annotation.</title>
        <authorList>
            <consortium name="The Broad Institute Genomics Platform"/>
            <consortium name="The Broad Institute Genome Sequencing Center for Infectious Disease"/>
            <person name="Wu L."/>
            <person name="Ma J."/>
        </authorList>
    </citation>
    <scope>NUCLEOTIDE SEQUENCE [LARGE SCALE GENOMIC DNA]</scope>
    <source>
        <strain evidence="2">CGMCC 4.7393</strain>
    </source>
</reference>
<dbReference type="SUPFAM" id="SSF158446">
    <property type="entry name" value="IVS-encoded protein-like"/>
    <property type="match status" value="1"/>
</dbReference>